<evidence type="ECO:0000256" key="1">
    <source>
        <dbReference type="SAM" id="MobiDB-lite"/>
    </source>
</evidence>
<dbReference type="EMBL" id="CAJVAP010000009">
    <property type="protein sequence ID" value="CAG7607271.1"/>
    <property type="molecule type" value="Genomic_DNA"/>
</dbReference>
<dbReference type="AlphaFoldDB" id="A0A916JVA6"/>
<gene>
    <name evidence="3" type="ORF">LEUCIP111803_01006</name>
</gene>
<feature type="compositionally biased region" description="Low complexity" evidence="1">
    <location>
        <begin position="490"/>
        <end position="504"/>
    </location>
</feature>
<dbReference type="PANTHER" id="PTHR33744">
    <property type="entry name" value="CARBOHYDRATE DIACID REGULATOR"/>
    <property type="match status" value="1"/>
</dbReference>
<sequence length="522" mass="55191">MTLDLAAVVRAVGGECLAHRMPPHTPVDGIAPLSEFVVVGSPEFATLITGPVAELRARLESGGGAAEVTARGVFVSERDDPALRELLAAQRMTAILGTAVAGAALHARLAAMIAEDQAAADRLVTEGTKVLTQVARRGGITAVIAELAHRIDGWAVLLDAHGQLIASAGAGRLHIDDATAVALGRPVRVRHPGLQTHQVGSDRDLAGYFVIASRTSVTSRNRDLASQAAALFDLLLRTRDPSLTERLGRTALLDILLAGGATAAELLRRWDVRETDLTAFEFGARTRAVDLERMIVRWFDELGLEHVFVREPDRVRGFLPDEYVEELVTRVSAVTPLGSGSVHLGLGLPAPAERLRRSAIQARQALDSAMMDGRTVLRYAELPTIGLVLAGMTGDGTAQLAGALDPLRDPAGAHGGLTETLYVFLAEHGGHRSSAARLGIHRQTLASRLHRIEQLTGLSMLRPDDRATAWLALRALGHGEPPATERKGAVRAGEAGGTAEAADAGGVAGAFPALEPVRRVLE</sequence>
<evidence type="ECO:0000313" key="3">
    <source>
        <dbReference type="EMBL" id="CAG7607271.1"/>
    </source>
</evidence>
<protein>
    <recommendedName>
        <fullName evidence="2">PucR C-terminal helix-turn-helix domain-containing protein</fullName>
    </recommendedName>
</protein>
<reference evidence="3" key="1">
    <citation type="submission" date="2021-06" db="EMBL/GenBank/DDBJ databases">
        <authorList>
            <person name="Criscuolo A."/>
        </authorList>
    </citation>
    <scope>NUCLEOTIDE SEQUENCE</scope>
    <source>
        <strain evidence="3">CIP111803</strain>
    </source>
</reference>
<accession>A0A916JVA6</accession>
<dbReference type="Pfam" id="PF13556">
    <property type="entry name" value="HTH_30"/>
    <property type="match status" value="1"/>
</dbReference>
<feature type="region of interest" description="Disordered" evidence="1">
    <location>
        <begin position="481"/>
        <end position="504"/>
    </location>
</feature>
<proteinExistence type="predicted"/>
<dbReference type="Proteomes" id="UP000693892">
    <property type="component" value="Unassembled WGS sequence"/>
</dbReference>
<dbReference type="RefSeq" id="WP_218114630.1">
    <property type="nucleotide sequence ID" value="NZ_CAJVAP010000009.1"/>
</dbReference>
<evidence type="ECO:0000313" key="4">
    <source>
        <dbReference type="Proteomes" id="UP000693892"/>
    </source>
</evidence>
<feature type="domain" description="PucR C-terminal helix-turn-helix" evidence="2">
    <location>
        <begin position="417"/>
        <end position="475"/>
    </location>
</feature>
<name>A0A916JVA6_9MICO</name>
<comment type="caution">
    <text evidence="3">The sequence shown here is derived from an EMBL/GenBank/DDBJ whole genome shotgun (WGS) entry which is preliminary data.</text>
</comment>
<keyword evidence="4" id="KW-1185">Reference proteome</keyword>
<evidence type="ECO:0000259" key="2">
    <source>
        <dbReference type="Pfam" id="PF13556"/>
    </source>
</evidence>
<dbReference type="PANTHER" id="PTHR33744:SF7">
    <property type="entry name" value="PUCR FAMILY TRANSCRIPTIONAL REGULATOR"/>
    <property type="match status" value="1"/>
</dbReference>
<dbReference type="InterPro" id="IPR025736">
    <property type="entry name" value="PucR_C-HTH_dom"/>
</dbReference>
<organism evidence="3 4">
    <name type="scientific">Leucobacter soli</name>
    <dbReference type="NCBI Taxonomy" id="2812850"/>
    <lineage>
        <taxon>Bacteria</taxon>
        <taxon>Bacillati</taxon>
        <taxon>Actinomycetota</taxon>
        <taxon>Actinomycetes</taxon>
        <taxon>Micrococcales</taxon>
        <taxon>Microbacteriaceae</taxon>
        <taxon>Leucobacter</taxon>
    </lineage>
</organism>
<dbReference type="InterPro" id="IPR051448">
    <property type="entry name" value="CdaR-like_regulators"/>
</dbReference>